<dbReference type="Gene3D" id="1.20.1250.20">
    <property type="entry name" value="MFS general substrate transporter like domains"/>
    <property type="match status" value="1"/>
</dbReference>
<dbReference type="KEGG" id="sarm:DVA86_30850"/>
<dbReference type="Proteomes" id="UP000254425">
    <property type="component" value="Chromosome"/>
</dbReference>
<accession>A0A345XXG4</accession>
<dbReference type="EMBL" id="CP031320">
    <property type="protein sequence ID" value="AXK36330.1"/>
    <property type="molecule type" value="Genomic_DNA"/>
</dbReference>
<dbReference type="Pfam" id="PF07690">
    <property type="entry name" value="MFS_1"/>
    <property type="match status" value="1"/>
</dbReference>
<feature type="transmembrane region" description="Helical" evidence="2">
    <location>
        <begin position="157"/>
        <end position="177"/>
    </location>
</feature>
<feature type="transmembrane region" description="Helical" evidence="2">
    <location>
        <begin position="38"/>
        <end position="57"/>
    </location>
</feature>
<evidence type="ECO:0000256" key="1">
    <source>
        <dbReference type="SAM" id="MobiDB-lite"/>
    </source>
</evidence>
<feature type="transmembrane region" description="Helical" evidence="2">
    <location>
        <begin position="370"/>
        <end position="388"/>
    </location>
</feature>
<sequence length="420" mass="43638">MARTLYAYAFLEDLVLLYPVYALLFAETGLSAAQISSLFVLWSATAVALEVPSGLWADRFSRRRLLTLAPLLTGAGFALWTFLPSYASFAAGFVLWGAGSSLRSGTVQALTYEELVRAGEADAYARLIGRARGLRTVAEMAATALAAPVIAAGGYRAAGVASVLVCAAGAAVSLAFPESRDGRNERRDGCRNEHRTVPEPPPDEEPHPGLRELLRGGLAEVRGSPAARRAVLLAAVLTGALSYDEYVPLLTVSTGVTDATVPLLLLVVSAGAVAGGWCAGRGGRWLAPGLAAAACCLACGALSGHPAGLLLVGIAYGLGNWAVATAEARLQDRIADRTRATVSSMAGLGAEIVAVLVFAGYALGSAWSPPGPLLAALAIPYLALAWALRRRGQGRQRRGALRREPPGERPVSPTESGDAR</sequence>
<dbReference type="GO" id="GO:0022857">
    <property type="term" value="F:transmembrane transporter activity"/>
    <property type="evidence" value="ECO:0007669"/>
    <property type="project" value="InterPro"/>
</dbReference>
<evidence type="ECO:0000313" key="3">
    <source>
        <dbReference type="EMBL" id="AXK36330.1"/>
    </source>
</evidence>
<evidence type="ECO:0000256" key="2">
    <source>
        <dbReference type="SAM" id="Phobius"/>
    </source>
</evidence>
<dbReference type="PANTHER" id="PTHR23530">
    <property type="entry name" value="TRANSPORT PROTEIN-RELATED"/>
    <property type="match status" value="1"/>
</dbReference>
<dbReference type="InterPro" id="IPR036259">
    <property type="entry name" value="MFS_trans_sf"/>
</dbReference>
<keyword evidence="2" id="KW-0812">Transmembrane</keyword>
<feature type="transmembrane region" description="Helical" evidence="2">
    <location>
        <begin position="77"/>
        <end position="98"/>
    </location>
</feature>
<keyword evidence="2" id="KW-0472">Membrane</keyword>
<dbReference type="AlphaFoldDB" id="A0A345XXG4"/>
<protein>
    <submittedName>
        <fullName evidence="3">MFS transporter</fullName>
    </submittedName>
</protein>
<dbReference type="SUPFAM" id="SSF103473">
    <property type="entry name" value="MFS general substrate transporter"/>
    <property type="match status" value="1"/>
</dbReference>
<name>A0A345XXG4_9ACTN</name>
<feature type="compositionally biased region" description="Basic and acidic residues" evidence="1">
    <location>
        <begin position="180"/>
        <end position="197"/>
    </location>
</feature>
<dbReference type="InterPro" id="IPR053160">
    <property type="entry name" value="MFS_DHA3_Transporter"/>
</dbReference>
<dbReference type="PANTHER" id="PTHR23530:SF1">
    <property type="entry name" value="PERMEASE, MAJOR FACILITATOR SUPERFAMILY-RELATED"/>
    <property type="match status" value="1"/>
</dbReference>
<evidence type="ECO:0000313" key="4">
    <source>
        <dbReference type="Proteomes" id="UP000254425"/>
    </source>
</evidence>
<gene>
    <name evidence="3" type="ORF">DVA86_30850</name>
</gene>
<proteinExistence type="predicted"/>
<feature type="transmembrane region" description="Helical" evidence="2">
    <location>
        <begin position="6"/>
        <end position="26"/>
    </location>
</feature>
<keyword evidence="2" id="KW-1133">Transmembrane helix</keyword>
<feature type="transmembrane region" description="Helical" evidence="2">
    <location>
        <begin position="285"/>
        <end position="303"/>
    </location>
</feature>
<feature type="transmembrane region" description="Helical" evidence="2">
    <location>
        <begin position="259"/>
        <end position="278"/>
    </location>
</feature>
<feature type="transmembrane region" description="Helical" evidence="2">
    <location>
        <begin position="342"/>
        <end position="364"/>
    </location>
</feature>
<reference evidence="3 4" key="1">
    <citation type="submission" date="2018-07" db="EMBL/GenBank/DDBJ databases">
        <title>Draft genome of the type strain Streptomyces armeniacus ATCC 15676.</title>
        <authorList>
            <person name="Labana P."/>
            <person name="Gosse J.T."/>
            <person name="Boddy C.N."/>
        </authorList>
    </citation>
    <scope>NUCLEOTIDE SEQUENCE [LARGE SCALE GENOMIC DNA]</scope>
    <source>
        <strain evidence="3 4">ATCC 15676</strain>
    </source>
</reference>
<feature type="region of interest" description="Disordered" evidence="1">
    <location>
        <begin position="180"/>
        <end position="210"/>
    </location>
</feature>
<keyword evidence="4" id="KW-1185">Reference proteome</keyword>
<feature type="region of interest" description="Disordered" evidence="1">
    <location>
        <begin position="395"/>
        <end position="420"/>
    </location>
</feature>
<dbReference type="InterPro" id="IPR011701">
    <property type="entry name" value="MFS"/>
</dbReference>
<organism evidence="3 4">
    <name type="scientific">Streptomyces armeniacus</name>
    <dbReference type="NCBI Taxonomy" id="83291"/>
    <lineage>
        <taxon>Bacteria</taxon>
        <taxon>Bacillati</taxon>
        <taxon>Actinomycetota</taxon>
        <taxon>Actinomycetes</taxon>
        <taxon>Kitasatosporales</taxon>
        <taxon>Streptomycetaceae</taxon>
        <taxon>Streptomyces</taxon>
    </lineage>
</organism>